<dbReference type="PANTHER" id="PTHR23407:SF1">
    <property type="entry name" value="5-FORMYLTETRAHYDROFOLATE CYCLO-LIGASE"/>
    <property type="match status" value="1"/>
</dbReference>
<dbReference type="AlphaFoldDB" id="U3CB75"/>
<dbReference type="PIRSF" id="PIRSF006806">
    <property type="entry name" value="FTHF_cligase"/>
    <property type="match status" value="1"/>
</dbReference>
<comment type="similarity">
    <text evidence="1 5">Belongs to the 5-formyltetrahydrofolate cyclo-ligase family.</text>
</comment>
<evidence type="ECO:0000256" key="4">
    <source>
        <dbReference type="PIRSR" id="PIRSR006806-1"/>
    </source>
</evidence>
<dbReference type="EMBL" id="BATM01000004">
    <property type="protein sequence ID" value="GAD78579.1"/>
    <property type="molecule type" value="Genomic_DNA"/>
</dbReference>
<dbReference type="GO" id="GO:0046872">
    <property type="term" value="F:metal ion binding"/>
    <property type="evidence" value="ECO:0007669"/>
    <property type="project" value="UniProtKB-KW"/>
</dbReference>
<feature type="binding site" evidence="4">
    <location>
        <begin position="138"/>
        <end position="146"/>
    </location>
    <ligand>
        <name>ATP</name>
        <dbReference type="ChEBI" id="CHEBI:30616"/>
    </ligand>
</feature>
<keyword evidence="5" id="KW-0460">Magnesium</keyword>
<dbReference type="NCBIfam" id="TIGR02727">
    <property type="entry name" value="MTHFS_bact"/>
    <property type="match status" value="1"/>
</dbReference>
<dbReference type="RefSeq" id="WP_021712302.1">
    <property type="nucleotide sequence ID" value="NZ_BATM01000004.1"/>
</dbReference>
<keyword evidence="3 4" id="KW-0067">ATP-binding</keyword>
<dbReference type="GO" id="GO:0035999">
    <property type="term" value="P:tetrahydrofolate interconversion"/>
    <property type="evidence" value="ECO:0007669"/>
    <property type="project" value="TreeGrafter"/>
</dbReference>
<keyword evidence="7" id="KW-1185">Reference proteome</keyword>
<dbReference type="eggNOG" id="COG0212">
    <property type="taxonomic scope" value="Bacteria"/>
</dbReference>
<comment type="caution">
    <text evidence="6">The sequence shown here is derived from an EMBL/GenBank/DDBJ whole genome shotgun (WGS) entry which is preliminary data.</text>
</comment>
<evidence type="ECO:0000256" key="3">
    <source>
        <dbReference type="ARBA" id="ARBA00022840"/>
    </source>
</evidence>
<feature type="binding site" evidence="4">
    <location>
        <position position="58"/>
    </location>
    <ligand>
        <name>substrate</name>
    </ligand>
</feature>
<dbReference type="Proteomes" id="UP000016562">
    <property type="component" value="Unassembled WGS sequence"/>
</dbReference>
<dbReference type="OrthoDB" id="9801938at2"/>
<feature type="binding site" evidence="4">
    <location>
        <position position="53"/>
    </location>
    <ligand>
        <name>substrate</name>
    </ligand>
</feature>
<dbReference type="EC" id="6.3.3.2" evidence="5"/>
<comment type="cofactor">
    <cofactor evidence="5">
        <name>Mg(2+)</name>
        <dbReference type="ChEBI" id="CHEBI:18420"/>
    </cofactor>
</comment>
<dbReference type="InterPro" id="IPR024185">
    <property type="entry name" value="FTHF_cligase-like_sf"/>
</dbReference>
<reference evidence="6 7" key="1">
    <citation type="submission" date="2013-09" db="EMBL/GenBank/DDBJ databases">
        <title>Whole genome shotgun sequence of Vibrio ezurae NBRC 102218.</title>
        <authorList>
            <person name="Yoshida I."/>
            <person name="Hosoyama A."/>
            <person name="Numata M."/>
            <person name="Hashimoto M."/>
            <person name="Hosoyama Y."/>
            <person name="Tsuchikane K."/>
            <person name="Noguchi M."/>
            <person name="Hirakata S."/>
            <person name="Ichikawa N."/>
            <person name="Ohji S."/>
            <person name="Yamazoe A."/>
            <person name="Fujita N."/>
        </authorList>
    </citation>
    <scope>NUCLEOTIDE SEQUENCE [LARGE SCALE GENOMIC DNA]</scope>
    <source>
        <strain evidence="6 7">NBRC 102218</strain>
    </source>
</reference>
<dbReference type="InterPro" id="IPR002698">
    <property type="entry name" value="FTHF_cligase"/>
</dbReference>
<dbReference type="InterPro" id="IPR037171">
    <property type="entry name" value="NagB/RpiA_transferase-like"/>
</dbReference>
<protein>
    <recommendedName>
        <fullName evidence="5">5-formyltetrahydrofolate cyclo-ligase</fullName>
        <ecNumber evidence="5">6.3.3.2</ecNumber>
    </recommendedName>
</protein>
<dbReference type="GO" id="GO:0009396">
    <property type="term" value="P:folic acid-containing compound biosynthetic process"/>
    <property type="evidence" value="ECO:0007669"/>
    <property type="project" value="TreeGrafter"/>
</dbReference>
<name>U3CB75_9VIBR</name>
<evidence type="ECO:0000313" key="7">
    <source>
        <dbReference type="Proteomes" id="UP000016562"/>
    </source>
</evidence>
<dbReference type="Pfam" id="PF01812">
    <property type="entry name" value="5-FTHF_cyc-lig"/>
    <property type="match status" value="1"/>
</dbReference>
<evidence type="ECO:0000256" key="1">
    <source>
        <dbReference type="ARBA" id="ARBA00010638"/>
    </source>
</evidence>
<comment type="catalytic activity">
    <reaction evidence="5">
        <text>(6S)-5-formyl-5,6,7,8-tetrahydrofolate + ATP = (6R)-5,10-methenyltetrahydrofolate + ADP + phosphate</text>
        <dbReference type="Rhea" id="RHEA:10488"/>
        <dbReference type="ChEBI" id="CHEBI:30616"/>
        <dbReference type="ChEBI" id="CHEBI:43474"/>
        <dbReference type="ChEBI" id="CHEBI:57455"/>
        <dbReference type="ChEBI" id="CHEBI:57457"/>
        <dbReference type="ChEBI" id="CHEBI:456216"/>
        <dbReference type="EC" id="6.3.3.2"/>
    </reaction>
</comment>
<dbReference type="Gene3D" id="3.40.50.10420">
    <property type="entry name" value="NagB/RpiA/CoA transferase-like"/>
    <property type="match status" value="1"/>
</dbReference>
<evidence type="ECO:0000256" key="2">
    <source>
        <dbReference type="ARBA" id="ARBA00022741"/>
    </source>
</evidence>
<dbReference type="GO" id="GO:0005524">
    <property type="term" value="F:ATP binding"/>
    <property type="evidence" value="ECO:0007669"/>
    <property type="project" value="UniProtKB-KW"/>
</dbReference>
<dbReference type="GO" id="GO:0030272">
    <property type="term" value="F:5-formyltetrahydrofolate cyclo-ligase activity"/>
    <property type="evidence" value="ECO:0007669"/>
    <property type="project" value="UniProtKB-EC"/>
</dbReference>
<keyword evidence="2 4" id="KW-0547">Nucleotide-binding</keyword>
<evidence type="ECO:0000313" key="6">
    <source>
        <dbReference type="EMBL" id="GAD78579.1"/>
    </source>
</evidence>
<gene>
    <name evidence="6" type="primary">fau</name>
    <name evidence="6" type="ORF">VEZ01S_04_00260</name>
</gene>
<sequence length="199" mass="22499">MQQPSTRNEIRKHIRTLRIALTTPEQTLASLQLIEQFKQLPELTQAKNVALYLANDGEINPELAIKWCWENNINTYVPVLHPFAKGQLLFLQLTPTTELITNKYGIFEPKLSVNHIIPVADLDVIFTPLVAFDVHGHRLGMGGGYYDRTLAPFIDTHGPKAIGIAHDCQQLAKLPIEEWDVPLNKIVTPSKTWNWSLSS</sequence>
<dbReference type="PANTHER" id="PTHR23407">
    <property type="entry name" value="ATPASE INHIBITOR/5-FORMYLTETRAHYDROFOLATE CYCLO-LIGASE"/>
    <property type="match status" value="1"/>
</dbReference>
<organism evidence="6 7">
    <name type="scientific">Vibrio ezurae NBRC 102218</name>
    <dbReference type="NCBI Taxonomy" id="1219080"/>
    <lineage>
        <taxon>Bacteria</taxon>
        <taxon>Pseudomonadati</taxon>
        <taxon>Pseudomonadota</taxon>
        <taxon>Gammaproteobacteria</taxon>
        <taxon>Vibrionales</taxon>
        <taxon>Vibrionaceae</taxon>
        <taxon>Vibrio</taxon>
    </lineage>
</organism>
<accession>U3CB75</accession>
<feature type="binding site" evidence="4">
    <location>
        <begin position="7"/>
        <end position="11"/>
    </location>
    <ligand>
        <name>ATP</name>
        <dbReference type="ChEBI" id="CHEBI:30616"/>
    </ligand>
</feature>
<evidence type="ECO:0000256" key="5">
    <source>
        <dbReference type="RuleBase" id="RU361279"/>
    </source>
</evidence>
<keyword evidence="5" id="KW-0479">Metal-binding</keyword>
<proteinExistence type="inferred from homology"/>
<keyword evidence="6" id="KW-0436">Ligase</keyword>
<dbReference type="SUPFAM" id="SSF100950">
    <property type="entry name" value="NagB/RpiA/CoA transferase-like"/>
    <property type="match status" value="1"/>
</dbReference>
<dbReference type="STRING" id="1219080.VEZ01S_04_00260"/>